<dbReference type="SMART" id="SM00235">
    <property type="entry name" value="ZnMc"/>
    <property type="match status" value="1"/>
</dbReference>
<organism evidence="3 4">
    <name type="scientific">Fusarium austroafricanum</name>
    <dbReference type="NCBI Taxonomy" id="2364996"/>
    <lineage>
        <taxon>Eukaryota</taxon>
        <taxon>Fungi</taxon>
        <taxon>Dikarya</taxon>
        <taxon>Ascomycota</taxon>
        <taxon>Pezizomycotina</taxon>
        <taxon>Sordariomycetes</taxon>
        <taxon>Hypocreomycetidae</taxon>
        <taxon>Hypocreales</taxon>
        <taxon>Nectriaceae</taxon>
        <taxon>Fusarium</taxon>
        <taxon>Fusarium concolor species complex</taxon>
    </lineage>
</organism>
<dbReference type="InterPro" id="IPR037221">
    <property type="entry name" value="H-type_lectin_dom_sf"/>
</dbReference>
<keyword evidence="3" id="KW-0482">Metalloprotease</keyword>
<dbReference type="Gene3D" id="3.40.390.10">
    <property type="entry name" value="Collagenase (Catalytic Domain)"/>
    <property type="match status" value="1"/>
</dbReference>
<feature type="domain" description="Peptidase metallopeptidase" evidence="2">
    <location>
        <begin position="54"/>
        <end position="202"/>
    </location>
</feature>
<accession>A0A8H4NUV5</accession>
<dbReference type="InterPro" id="IPR019019">
    <property type="entry name" value="H-type_lectin_domain"/>
</dbReference>
<evidence type="ECO:0000313" key="3">
    <source>
        <dbReference type="EMBL" id="KAF4452084.1"/>
    </source>
</evidence>
<sequence>MSNIRQCTIMPVPSELRAQADTLALQENSKNGHQLTAGGEILGANNPPALALPVGSMWRSNRVLRVKLLNGSDKVKRKIQEYAVKWNEFSGVTFEFVDSDDAEIRVNCDDSDRSWSYVGTDCLSVAKDRPTMNFGWLNDSTQDSEYSRVVIHEFGHALGCGHEHQSPAGGIPWNKEAAYNYYMATNNWTREDVERNIFDYYSFTMSRISDLDTKSIMIYPIPKSLTTNGFFTDWNNQLSDDDKKFISGVYPKGGSPSSAPNTGAAVASFNTMEVRPWDKPQLQNSRRVAYSKNFDKPPKVAVGLNWLDIGNNANIRIDASADPIGPDSAVFQLNAWADTTLYSAGCVGLEVVQDDPDFQMGKFSTTDDHPWNRPQEKTSRRINFDRPFSSPPKVVIWLSQLDMDKNKNWRVDATATNITPTGFTLNLNTWADTILYAASANWVAYPSNKANVTSGRFSITDVRPWSKPQLQNTGRVSFPSGTFSNPPLILIGLNNLDIDYHQNLRIKLGADNISAGGMNWRIDSWFDTTLYSAGGSYIALA</sequence>
<dbReference type="GO" id="GO:0070492">
    <property type="term" value="F:oligosaccharide binding"/>
    <property type="evidence" value="ECO:0007669"/>
    <property type="project" value="TreeGrafter"/>
</dbReference>
<dbReference type="PANTHER" id="PTHR46938">
    <property type="entry name" value="DISCOIDIN-1 SUBUNIT A-RELATED-RELATED"/>
    <property type="match status" value="1"/>
</dbReference>
<dbReference type="GO" id="GO:0008237">
    <property type="term" value="F:metallopeptidase activity"/>
    <property type="evidence" value="ECO:0007669"/>
    <property type="project" value="UniProtKB-KW"/>
</dbReference>
<evidence type="ECO:0000256" key="1">
    <source>
        <dbReference type="SAM" id="MobiDB-lite"/>
    </source>
</evidence>
<dbReference type="EMBL" id="JAADJG010000200">
    <property type="protein sequence ID" value="KAF4452084.1"/>
    <property type="molecule type" value="Genomic_DNA"/>
</dbReference>
<dbReference type="AlphaFoldDB" id="A0A8H4NUV5"/>
<dbReference type="Gene3D" id="2.60.40.2080">
    <property type="match status" value="3"/>
</dbReference>
<dbReference type="GO" id="GO:0098609">
    <property type="term" value="P:cell-cell adhesion"/>
    <property type="evidence" value="ECO:0007669"/>
    <property type="project" value="TreeGrafter"/>
</dbReference>
<dbReference type="InterPro" id="IPR052487">
    <property type="entry name" value="Galactose-binding_lectin"/>
</dbReference>
<evidence type="ECO:0000259" key="2">
    <source>
        <dbReference type="SMART" id="SM00235"/>
    </source>
</evidence>
<dbReference type="Proteomes" id="UP000605986">
    <property type="component" value="Unassembled WGS sequence"/>
</dbReference>
<keyword evidence="3" id="KW-0645">Protease</keyword>
<dbReference type="GO" id="GO:0046871">
    <property type="term" value="F:N-acetylgalactosamine binding"/>
    <property type="evidence" value="ECO:0007669"/>
    <property type="project" value="TreeGrafter"/>
</dbReference>
<dbReference type="GO" id="GO:0006508">
    <property type="term" value="P:proteolysis"/>
    <property type="evidence" value="ECO:0007669"/>
    <property type="project" value="UniProtKB-KW"/>
</dbReference>
<keyword evidence="4" id="KW-1185">Reference proteome</keyword>
<feature type="compositionally biased region" description="Basic and acidic residues" evidence="1">
    <location>
        <begin position="365"/>
        <end position="384"/>
    </location>
</feature>
<reference evidence="3" key="1">
    <citation type="submission" date="2020-01" db="EMBL/GenBank/DDBJ databases">
        <title>Identification and distribution of gene clusters putatively required for synthesis of sphingolipid metabolism inhibitors in phylogenetically diverse species of the filamentous fungus Fusarium.</title>
        <authorList>
            <person name="Kim H.-S."/>
            <person name="Busman M."/>
            <person name="Brown D.W."/>
            <person name="Divon H."/>
            <person name="Uhlig S."/>
            <person name="Proctor R.H."/>
        </authorList>
    </citation>
    <scope>NUCLEOTIDE SEQUENCE</scope>
    <source>
        <strain evidence="3">NRRL 53441</strain>
    </source>
</reference>
<dbReference type="Pfam" id="PF09458">
    <property type="entry name" value="H_lectin"/>
    <property type="match status" value="3"/>
</dbReference>
<dbReference type="GO" id="GO:0030247">
    <property type="term" value="F:polysaccharide binding"/>
    <property type="evidence" value="ECO:0007669"/>
    <property type="project" value="TreeGrafter"/>
</dbReference>
<dbReference type="OrthoDB" id="291007at2759"/>
<dbReference type="SUPFAM" id="SSF141086">
    <property type="entry name" value="Agglutinin HPA-like"/>
    <property type="match status" value="3"/>
</dbReference>
<dbReference type="GO" id="GO:0009986">
    <property type="term" value="C:cell surface"/>
    <property type="evidence" value="ECO:0007669"/>
    <property type="project" value="TreeGrafter"/>
</dbReference>
<name>A0A8H4NUV5_9HYPO</name>
<dbReference type="CDD" id="cd04327">
    <property type="entry name" value="ZnMc_MMP_like_3"/>
    <property type="match status" value="1"/>
</dbReference>
<keyword evidence="3" id="KW-0378">Hydrolase</keyword>
<dbReference type="GO" id="GO:0098636">
    <property type="term" value="C:protein complex involved in cell adhesion"/>
    <property type="evidence" value="ECO:0007669"/>
    <property type="project" value="TreeGrafter"/>
</dbReference>
<dbReference type="GO" id="GO:0008270">
    <property type="term" value="F:zinc ion binding"/>
    <property type="evidence" value="ECO:0007669"/>
    <property type="project" value="InterPro"/>
</dbReference>
<dbReference type="InterPro" id="IPR006026">
    <property type="entry name" value="Peptidase_Metallo"/>
</dbReference>
<dbReference type="InterPro" id="IPR024079">
    <property type="entry name" value="MetalloPept_cat_dom_sf"/>
</dbReference>
<feature type="region of interest" description="Disordered" evidence="1">
    <location>
        <begin position="363"/>
        <end position="384"/>
    </location>
</feature>
<protein>
    <submittedName>
        <fullName evidence="3">Metalloprotease protein</fullName>
    </submittedName>
</protein>
<evidence type="ECO:0000313" key="4">
    <source>
        <dbReference type="Proteomes" id="UP000605986"/>
    </source>
</evidence>
<comment type="caution">
    <text evidence="3">The sequence shown here is derived from an EMBL/GenBank/DDBJ whole genome shotgun (WGS) entry which is preliminary data.</text>
</comment>
<dbReference type="SUPFAM" id="SSF55486">
    <property type="entry name" value="Metalloproteases ('zincins'), catalytic domain"/>
    <property type="match status" value="1"/>
</dbReference>
<gene>
    <name evidence="3" type="ORF">F53441_5016</name>
</gene>
<proteinExistence type="predicted"/>